<dbReference type="FunFam" id="3.10.129.10:FF:000103">
    <property type="entry name" value="WGS project CABT00000000 data, contig 2.1"/>
    <property type="match status" value="1"/>
</dbReference>
<dbReference type="GO" id="GO:0005739">
    <property type="term" value="C:mitochondrion"/>
    <property type="evidence" value="ECO:0007669"/>
    <property type="project" value="TreeGrafter"/>
</dbReference>
<dbReference type="Gene3D" id="3.10.129.10">
    <property type="entry name" value="Hotdog Thioesterase"/>
    <property type="match status" value="1"/>
</dbReference>
<dbReference type="OrthoDB" id="3257538at2759"/>
<evidence type="ECO:0000313" key="1">
    <source>
        <dbReference type="EMBL" id="TGJ82856.1"/>
    </source>
</evidence>
<sequence length="311" mass="34131">MSRSLSSMPLGYILSRPLLSCTTRIPRRHQSTTAAEAAASLLSRFEGKTRTATQVLDGNQLQKLSLTLGGGVEDELGLDGTDASYNAPAPFSRRMWAGGRMQWLGHGVEIRVGDQVTEETRLVSATPKRSRDGGEMVLVLVRKEFCGPRGLALVDERSWIFRPETMVTSPAAEGKLREAIIRGPSAVKDVPQDGAYPQRQLRWSPTGLFRFSALTFNGHKIHYDPTWSTAVEGHPACVVHGPINLISMLDYWRDHCAAEGRGVKEISYRAVSPIYAGEMYGISAEETGESRWEVLVRKEGKACMSGQILGA</sequence>
<proteinExistence type="predicted"/>
<dbReference type="EMBL" id="SKBN01000113">
    <property type="protein sequence ID" value="TGJ82856.1"/>
    <property type="molecule type" value="Genomic_DNA"/>
</dbReference>
<reference evidence="1 2" key="1">
    <citation type="submission" date="2019-03" db="EMBL/GenBank/DDBJ databases">
        <title>Draft genome sequence of Xylaria hypoxylon DSM 108379, a ubiquitous saprotrophic-parasitic fungi on hardwood.</title>
        <authorList>
            <person name="Buettner E."/>
            <person name="Leonhardt S."/>
            <person name="Gebauer A.M."/>
            <person name="Liers C."/>
            <person name="Hofrichter M."/>
            <person name="Kellner H."/>
        </authorList>
    </citation>
    <scope>NUCLEOTIDE SEQUENCE [LARGE SCALE GENOMIC DNA]</scope>
    <source>
        <strain evidence="1 2">DSM 108379</strain>
    </source>
</reference>
<evidence type="ECO:0008006" key="3">
    <source>
        <dbReference type="Google" id="ProtNLM"/>
    </source>
</evidence>
<gene>
    <name evidence="1" type="ORF">E0Z10_g5914</name>
</gene>
<protein>
    <recommendedName>
        <fullName evidence="3">N-terminal of MaoC-like dehydratase domain-containing protein</fullName>
    </recommendedName>
</protein>
<dbReference type="InterPro" id="IPR029069">
    <property type="entry name" value="HotDog_dom_sf"/>
</dbReference>
<dbReference type="SUPFAM" id="SSF54637">
    <property type="entry name" value="Thioesterase/thiol ester dehydrase-isomerase"/>
    <property type="match status" value="1"/>
</dbReference>
<dbReference type="PANTHER" id="PTHR28152">
    <property type="entry name" value="HYDROXYACYL-THIOESTER DEHYDRATASE TYPE 2, MITOCHONDRIAL"/>
    <property type="match status" value="1"/>
</dbReference>
<keyword evidence="2" id="KW-1185">Reference proteome</keyword>
<dbReference type="GO" id="GO:0019171">
    <property type="term" value="F:(3R)-hydroxyacyl-[acyl-carrier-protein] dehydratase activity"/>
    <property type="evidence" value="ECO:0007669"/>
    <property type="project" value="TreeGrafter"/>
</dbReference>
<dbReference type="AlphaFoldDB" id="A0A4Z0YZT1"/>
<dbReference type="Proteomes" id="UP000297716">
    <property type="component" value="Unassembled WGS sequence"/>
</dbReference>
<comment type="caution">
    <text evidence="1">The sequence shown here is derived from an EMBL/GenBank/DDBJ whole genome shotgun (WGS) entry which is preliminary data.</text>
</comment>
<organism evidence="1 2">
    <name type="scientific">Xylaria hypoxylon</name>
    <dbReference type="NCBI Taxonomy" id="37992"/>
    <lineage>
        <taxon>Eukaryota</taxon>
        <taxon>Fungi</taxon>
        <taxon>Dikarya</taxon>
        <taxon>Ascomycota</taxon>
        <taxon>Pezizomycotina</taxon>
        <taxon>Sordariomycetes</taxon>
        <taxon>Xylariomycetidae</taxon>
        <taxon>Xylariales</taxon>
        <taxon>Xylariaceae</taxon>
        <taxon>Xylaria</taxon>
    </lineage>
</organism>
<accession>A0A4Z0YZT1</accession>
<name>A0A4Z0YZT1_9PEZI</name>
<dbReference type="PANTHER" id="PTHR28152:SF2">
    <property type="entry name" value="N-TERMINAL OF MAOC-LIKE DEHYDRATASE DOMAIN-CONTAINING PROTEIN"/>
    <property type="match status" value="1"/>
</dbReference>
<dbReference type="InterPro" id="IPR052741">
    <property type="entry name" value="Mitochondrial_HTD2"/>
</dbReference>
<evidence type="ECO:0000313" key="2">
    <source>
        <dbReference type="Proteomes" id="UP000297716"/>
    </source>
</evidence>
<dbReference type="STRING" id="37992.A0A4Z0YZT1"/>